<dbReference type="Pfam" id="PF00732">
    <property type="entry name" value="GMC_oxred_N"/>
    <property type="match status" value="1"/>
</dbReference>
<evidence type="ECO:0000256" key="1">
    <source>
        <dbReference type="ARBA" id="ARBA00001974"/>
    </source>
</evidence>
<dbReference type="RefSeq" id="WP_012372453.1">
    <property type="nucleotide sequence ID" value="NZ_CADERF010000006.1"/>
</dbReference>
<feature type="domain" description="Glucose-methanol-choline oxidoreductase N-terminal" evidence="9">
    <location>
        <begin position="92"/>
        <end position="115"/>
    </location>
</feature>
<evidence type="ECO:0000259" key="10">
    <source>
        <dbReference type="PROSITE" id="PS00624"/>
    </source>
</evidence>
<dbReference type="PANTHER" id="PTHR11552:SF147">
    <property type="entry name" value="CHOLINE DEHYDROGENASE, MITOCHONDRIAL"/>
    <property type="match status" value="1"/>
</dbReference>
<dbReference type="PROSITE" id="PS00623">
    <property type="entry name" value="GMC_OXRED_1"/>
    <property type="match status" value="1"/>
</dbReference>
<feature type="binding site" evidence="6">
    <location>
        <position position="98"/>
    </location>
    <ligand>
        <name>FAD</name>
        <dbReference type="ChEBI" id="CHEBI:57692"/>
    </ligand>
</feature>
<evidence type="ECO:0000256" key="6">
    <source>
        <dbReference type="PIRSR" id="PIRSR000137-2"/>
    </source>
</evidence>
<dbReference type="GO" id="GO:0050660">
    <property type="term" value="F:flavin adenine dinucleotide binding"/>
    <property type="evidence" value="ECO:0007669"/>
    <property type="project" value="InterPro"/>
</dbReference>
<dbReference type="PROSITE" id="PS00624">
    <property type="entry name" value="GMC_OXRED_2"/>
    <property type="match status" value="1"/>
</dbReference>
<name>A0AA41JIA7_9BURK</name>
<accession>A0AA41JIA7</accession>
<feature type="domain" description="Glucose-methanol-choline oxidoreductase N-terminal" evidence="10">
    <location>
        <begin position="264"/>
        <end position="278"/>
    </location>
</feature>
<dbReference type="Proteomes" id="UP000682266">
    <property type="component" value="Unassembled WGS sequence"/>
</dbReference>
<dbReference type="AlphaFoldDB" id="A0AA41JIA7"/>
<evidence type="ECO:0000256" key="8">
    <source>
        <dbReference type="SAM" id="MobiDB-lite"/>
    </source>
</evidence>
<organism evidence="11 12">
    <name type="scientific">Burkholderia ambifaria</name>
    <dbReference type="NCBI Taxonomy" id="152480"/>
    <lineage>
        <taxon>Bacteria</taxon>
        <taxon>Pseudomonadati</taxon>
        <taxon>Pseudomonadota</taxon>
        <taxon>Betaproteobacteria</taxon>
        <taxon>Burkholderiales</taxon>
        <taxon>Burkholderiaceae</taxon>
        <taxon>Burkholderia</taxon>
        <taxon>Burkholderia cepacia complex</taxon>
    </lineage>
</organism>
<feature type="region of interest" description="Disordered" evidence="8">
    <location>
        <begin position="539"/>
        <end position="569"/>
    </location>
</feature>
<dbReference type="SUPFAM" id="SSF54373">
    <property type="entry name" value="FAD-linked reductases, C-terminal domain"/>
    <property type="match status" value="1"/>
</dbReference>
<evidence type="ECO:0000256" key="7">
    <source>
        <dbReference type="RuleBase" id="RU003968"/>
    </source>
</evidence>
<dbReference type="Pfam" id="PF05199">
    <property type="entry name" value="GMC_oxred_C"/>
    <property type="match status" value="1"/>
</dbReference>
<dbReference type="InterPro" id="IPR000172">
    <property type="entry name" value="GMC_OxRdtase_N"/>
</dbReference>
<dbReference type="InterPro" id="IPR036188">
    <property type="entry name" value="FAD/NAD-bd_sf"/>
</dbReference>
<keyword evidence="5" id="KW-0520">NAD</keyword>
<evidence type="ECO:0000256" key="3">
    <source>
        <dbReference type="ARBA" id="ARBA00022630"/>
    </source>
</evidence>
<proteinExistence type="inferred from homology"/>
<dbReference type="InterPro" id="IPR007867">
    <property type="entry name" value="GMC_OxRtase_C"/>
</dbReference>
<dbReference type="InterPro" id="IPR012132">
    <property type="entry name" value="GMC_OxRdtase"/>
</dbReference>
<dbReference type="Gene3D" id="3.30.560.10">
    <property type="entry name" value="Glucose Oxidase, domain 3"/>
    <property type="match status" value="1"/>
</dbReference>
<keyword evidence="3 7" id="KW-0285">Flavoprotein</keyword>
<evidence type="ECO:0000256" key="4">
    <source>
        <dbReference type="ARBA" id="ARBA00022827"/>
    </source>
</evidence>
<reference evidence="11" key="1">
    <citation type="submission" date="2021-04" db="EMBL/GenBank/DDBJ databases">
        <title>A collection of bacterial strains from the Burkholderia cepacia Research Laboratory and Repository.</title>
        <authorList>
            <person name="Lipuma J."/>
            <person name="Spilker T."/>
        </authorList>
    </citation>
    <scope>NUCLEOTIDE SEQUENCE</scope>
    <source>
        <strain evidence="11">AU36012</strain>
    </source>
</reference>
<dbReference type="PIRSF" id="PIRSF000137">
    <property type="entry name" value="Alcohol_oxidase"/>
    <property type="match status" value="1"/>
</dbReference>
<evidence type="ECO:0000256" key="2">
    <source>
        <dbReference type="ARBA" id="ARBA00010790"/>
    </source>
</evidence>
<keyword evidence="4 6" id="KW-0274">FAD</keyword>
<sequence length="569" mass="61843">MESGIDHHGDAVEEFDYVIVGAGSAGCTLAARLSEDASVSVLLLEAGGRDKNIWIHIPVGYIKTLDMPRLNWRFWSEPDPYTYNRPISIPRGRVLGGTSSINAMLYVRGERQDYDGWVALGNRGWSWDEVLPYFCKAENWEGTPAPWRGRGGPLNTRDLYEHGEVPDAIIAAAAQCGYPVNPDYNSGDTEGFGYFQVTQKDGRRWSTSRAYLRPAMARPNLKVETEAHATSVTLAGKRATGVTFVQRGRARAVKARREVILAAGAVQSPQLLELSGIGNPEILRAHGIPVRHALPGVGENYQDHFIVRMSWRVTRPITVNEKVHGLNLAKEVVKYAFKRRGVLTFAAGVVCGYVRTRPDVATPDIQYTIADATFKDPVKRVLDPEPGMTIGPSPLRPVSRGSIHIASADPRAAPKICPNFLHAESDRVTLVDGMKIARQIAAAPALSSYISHEVGPGSSAGSDDELLDFARRTGATIHHPVGTAKMGGDEMAVVDERLRVRGIDGLRVVDASIMPTIVSGNTNAPVIMIAEKASDMIKQDAKNNTGGSSKISISREPLSRDSESSSPVR</sequence>
<protein>
    <submittedName>
        <fullName evidence="11">GMC family oxidoreductase N-terminal domain-containing protein</fullName>
    </submittedName>
</protein>
<dbReference type="EMBL" id="JAGSVG010000003">
    <property type="protein sequence ID" value="MBR8128409.1"/>
    <property type="molecule type" value="Genomic_DNA"/>
</dbReference>
<feature type="compositionally biased region" description="Polar residues" evidence="8">
    <location>
        <begin position="542"/>
        <end position="552"/>
    </location>
</feature>
<evidence type="ECO:0000256" key="5">
    <source>
        <dbReference type="ARBA" id="ARBA00023027"/>
    </source>
</evidence>
<evidence type="ECO:0000313" key="12">
    <source>
        <dbReference type="Proteomes" id="UP000682266"/>
    </source>
</evidence>
<comment type="caution">
    <text evidence="11">The sequence shown here is derived from an EMBL/GenBank/DDBJ whole genome shotgun (WGS) entry which is preliminary data.</text>
</comment>
<dbReference type="PANTHER" id="PTHR11552">
    <property type="entry name" value="GLUCOSE-METHANOL-CHOLINE GMC OXIDOREDUCTASE"/>
    <property type="match status" value="1"/>
</dbReference>
<dbReference type="GO" id="GO:0016614">
    <property type="term" value="F:oxidoreductase activity, acting on CH-OH group of donors"/>
    <property type="evidence" value="ECO:0007669"/>
    <property type="project" value="InterPro"/>
</dbReference>
<feature type="binding site" evidence="6">
    <location>
        <position position="94"/>
    </location>
    <ligand>
        <name>FAD</name>
        <dbReference type="ChEBI" id="CHEBI:57692"/>
    </ligand>
</feature>
<evidence type="ECO:0000313" key="11">
    <source>
        <dbReference type="EMBL" id="MBR8128409.1"/>
    </source>
</evidence>
<gene>
    <name evidence="11" type="ORF">KDW93_05360</name>
</gene>
<comment type="cofactor">
    <cofactor evidence="1 6">
        <name>FAD</name>
        <dbReference type="ChEBI" id="CHEBI:57692"/>
    </cofactor>
</comment>
<dbReference type="SUPFAM" id="SSF51905">
    <property type="entry name" value="FAD/NAD(P)-binding domain"/>
    <property type="match status" value="1"/>
</dbReference>
<comment type="similarity">
    <text evidence="2 7">Belongs to the GMC oxidoreductase family.</text>
</comment>
<evidence type="ECO:0000259" key="9">
    <source>
        <dbReference type="PROSITE" id="PS00623"/>
    </source>
</evidence>
<dbReference type="Gene3D" id="3.50.50.60">
    <property type="entry name" value="FAD/NAD(P)-binding domain"/>
    <property type="match status" value="1"/>
</dbReference>